<dbReference type="Pfam" id="PF14299">
    <property type="entry name" value="PP2"/>
    <property type="match status" value="1"/>
</dbReference>
<gene>
    <name evidence="2" type="ORF">RJ640_005796</name>
</gene>
<dbReference type="PANTHER" id="PTHR48478">
    <property type="entry name" value="LECTIN-LIKE"/>
    <property type="match status" value="1"/>
</dbReference>
<dbReference type="AlphaFoldDB" id="A0AA88QSZ8"/>
<sequence>MGLCPSNDEAPSPPPSPPQAPAPPAPPPQAPATPPPQAPREPRQTEQPSENGDTVERKSPKKPHNCEAILKDADIPIDRSSVEKLLDQLYAGVFLNKKRKASLLKQQRSKTANSSPSTCPVVMGVSTISQITAQKYWVERTSDHNCFMLFARDLTITWAAHERYWRWPSFKETSDAFVDVAEMLKVCWLEVHGRFETTNLSPGIVHEVFFVVMLKEPAYGWEVPVNLRLILPDGCTQEHKENLMEKERGQWIEILAGKFMAVPDNVGDIQFSLYESEAGIWKRGLLVKGVAIRPKA</sequence>
<comment type="caution">
    <text evidence="2">The sequence shown here is derived from an EMBL/GenBank/DDBJ whole genome shotgun (WGS) entry which is preliminary data.</text>
</comment>
<evidence type="ECO:0000313" key="2">
    <source>
        <dbReference type="EMBL" id="KAK2975487.1"/>
    </source>
</evidence>
<dbReference type="Proteomes" id="UP001187471">
    <property type="component" value="Unassembled WGS sequence"/>
</dbReference>
<dbReference type="InterPro" id="IPR052147">
    <property type="entry name" value="PP2-like/Lectin"/>
</dbReference>
<protein>
    <submittedName>
        <fullName evidence="2">Uncharacterized protein</fullName>
    </submittedName>
</protein>
<proteinExistence type="predicted"/>
<evidence type="ECO:0000313" key="3">
    <source>
        <dbReference type="Proteomes" id="UP001187471"/>
    </source>
</evidence>
<accession>A0AA88QSZ8</accession>
<feature type="compositionally biased region" description="Pro residues" evidence="1">
    <location>
        <begin position="11"/>
        <end position="39"/>
    </location>
</feature>
<dbReference type="InterPro" id="IPR025886">
    <property type="entry name" value="PP2-like"/>
</dbReference>
<reference evidence="2" key="1">
    <citation type="submission" date="2022-12" db="EMBL/GenBank/DDBJ databases">
        <title>Draft genome assemblies for two species of Escallonia (Escalloniales).</title>
        <authorList>
            <person name="Chanderbali A."/>
            <person name="Dervinis C."/>
            <person name="Anghel I."/>
            <person name="Soltis D."/>
            <person name="Soltis P."/>
            <person name="Zapata F."/>
        </authorList>
    </citation>
    <scope>NUCLEOTIDE SEQUENCE</scope>
    <source>
        <strain evidence="2">UCBG92.1500</strain>
        <tissue evidence="2">Leaf</tissue>
    </source>
</reference>
<dbReference type="GO" id="GO:0030246">
    <property type="term" value="F:carbohydrate binding"/>
    <property type="evidence" value="ECO:0007669"/>
    <property type="project" value="InterPro"/>
</dbReference>
<feature type="region of interest" description="Disordered" evidence="1">
    <location>
        <begin position="1"/>
        <end position="65"/>
    </location>
</feature>
<keyword evidence="3" id="KW-1185">Reference proteome</keyword>
<evidence type="ECO:0000256" key="1">
    <source>
        <dbReference type="SAM" id="MobiDB-lite"/>
    </source>
</evidence>
<dbReference type="EMBL" id="JAVXUO010002186">
    <property type="protein sequence ID" value="KAK2975487.1"/>
    <property type="molecule type" value="Genomic_DNA"/>
</dbReference>
<name>A0AA88QSZ8_9ASTE</name>
<dbReference type="PANTHER" id="PTHR48478:SF1">
    <property type="entry name" value="LECTIN-LIKE"/>
    <property type="match status" value="1"/>
</dbReference>
<organism evidence="2 3">
    <name type="scientific">Escallonia rubra</name>
    <dbReference type="NCBI Taxonomy" id="112253"/>
    <lineage>
        <taxon>Eukaryota</taxon>
        <taxon>Viridiplantae</taxon>
        <taxon>Streptophyta</taxon>
        <taxon>Embryophyta</taxon>
        <taxon>Tracheophyta</taxon>
        <taxon>Spermatophyta</taxon>
        <taxon>Magnoliopsida</taxon>
        <taxon>eudicotyledons</taxon>
        <taxon>Gunneridae</taxon>
        <taxon>Pentapetalae</taxon>
        <taxon>asterids</taxon>
        <taxon>campanulids</taxon>
        <taxon>Escalloniales</taxon>
        <taxon>Escalloniaceae</taxon>
        <taxon>Escallonia</taxon>
    </lineage>
</organism>